<evidence type="ECO:0000256" key="1">
    <source>
        <dbReference type="ARBA" id="ARBA00004651"/>
    </source>
</evidence>
<feature type="transmembrane region" description="Helical" evidence="9">
    <location>
        <begin position="244"/>
        <end position="268"/>
    </location>
</feature>
<dbReference type="GO" id="GO:0005886">
    <property type="term" value="C:plasma membrane"/>
    <property type="evidence" value="ECO:0007669"/>
    <property type="project" value="UniProtKB-SubCell"/>
</dbReference>
<dbReference type="EMBL" id="CP027116">
    <property type="protein sequence ID" value="AVM25236.1"/>
    <property type="molecule type" value="Genomic_DNA"/>
</dbReference>
<dbReference type="Proteomes" id="UP000264960">
    <property type="component" value="Chromosome"/>
</dbReference>
<evidence type="ECO:0000313" key="12">
    <source>
        <dbReference type="Proteomes" id="UP000264960"/>
    </source>
</evidence>
<dbReference type="GO" id="GO:0042773">
    <property type="term" value="P:ATP synthesis coupled electron transport"/>
    <property type="evidence" value="ECO:0007669"/>
    <property type="project" value="InterPro"/>
</dbReference>
<name>A0AAD0HQ04_BACPU</name>
<feature type="transmembrane region" description="Helical" evidence="9">
    <location>
        <begin position="274"/>
        <end position="296"/>
    </location>
</feature>
<keyword evidence="4" id="KW-1003">Cell membrane</keyword>
<evidence type="ECO:0000256" key="6">
    <source>
        <dbReference type="ARBA" id="ARBA00022989"/>
    </source>
</evidence>
<feature type="transmembrane region" description="Helical" evidence="9">
    <location>
        <begin position="206"/>
        <end position="232"/>
    </location>
</feature>
<evidence type="ECO:0000313" key="11">
    <source>
        <dbReference type="EMBL" id="AVM25236.1"/>
    </source>
</evidence>
<organism evidence="11 12">
    <name type="scientific">Bacillus pumilus</name>
    <name type="common">Bacillus mesentericus</name>
    <dbReference type="NCBI Taxonomy" id="1408"/>
    <lineage>
        <taxon>Bacteria</taxon>
        <taxon>Bacillati</taxon>
        <taxon>Bacillota</taxon>
        <taxon>Bacilli</taxon>
        <taxon>Bacillales</taxon>
        <taxon>Bacillaceae</taxon>
        <taxon>Bacillus</taxon>
    </lineage>
</organism>
<feature type="transmembrane region" description="Helical" evidence="9">
    <location>
        <begin position="450"/>
        <end position="475"/>
    </location>
</feature>
<feature type="transmembrane region" description="Helical" evidence="9">
    <location>
        <begin position="6"/>
        <end position="25"/>
    </location>
</feature>
<dbReference type="Pfam" id="PF00361">
    <property type="entry name" value="Proton_antipo_M"/>
    <property type="match status" value="1"/>
</dbReference>
<evidence type="ECO:0000256" key="2">
    <source>
        <dbReference type="ARBA" id="ARBA00005346"/>
    </source>
</evidence>
<dbReference type="GO" id="GO:0015297">
    <property type="term" value="F:antiporter activity"/>
    <property type="evidence" value="ECO:0007669"/>
    <property type="project" value="UniProtKB-KW"/>
</dbReference>
<feature type="transmembrane region" description="Helical" evidence="9">
    <location>
        <begin position="166"/>
        <end position="186"/>
    </location>
</feature>
<dbReference type="InterPro" id="IPR001750">
    <property type="entry name" value="ND/Mrp_TM"/>
</dbReference>
<keyword evidence="3" id="KW-0813">Transport</keyword>
<dbReference type="PRINTS" id="PR01437">
    <property type="entry name" value="NUOXDRDTASE4"/>
</dbReference>
<protein>
    <submittedName>
        <fullName evidence="11">Na+/H+ antiporter subunit D</fullName>
    </submittedName>
</protein>
<feature type="transmembrane region" description="Helical" evidence="9">
    <location>
        <begin position="37"/>
        <end position="59"/>
    </location>
</feature>
<keyword evidence="5 8" id="KW-0812">Transmembrane</keyword>
<dbReference type="InterPro" id="IPR050586">
    <property type="entry name" value="CPA3_Na-H_Antiporter_D"/>
</dbReference>
<dbReference type="PANTHER" id="PTHR42703">
    <property type="entry name" value="NADH DEHYDROGENASE"/>
    <property type="match status" value="1"/>
</dbReference>
<evidence type="ECO:0000259" key="10">
    <source>
        <dbReference type="Pfam" id="PF00361"/>
    </source>
</evidence>
<keyword evidence="6 9" id="KW-1133">Transmembrane helix</keyword>
<evidence type="ECO:0000256" key="4">
    <source>
        <dbReference type="ARBA" id="ARBA00022475"/>
    </source>
</evidence>
<dbReference type="PANTHER" id="PTHR42703:SF1">
    <property type="entry name" value="NA(+)_H(+) ANTIPORTER SUBUNIT D1"/>
    <property type="match status" value="1"/>
</dbReference>
<evidence type="ECO:0000256" key="5">
    <source>
        <dbReference type="ARBA" id="ARBA00022692"/>
    </source>
</evidence>
<feature type="transmembrane region" description="Helical" evidence="9">
    <location>
        <begin position="303"/>
        <end position="324"/>
    </location>
</feature>
<dbReference type="InterPro" id="IPR003918">
    <property type="entry name" value="NADH_UbQ_OxRdtase"/>
</dbReference>
<feature type="transmembrane region" description="Helical" evidence="9">
    <location>
        <begin position="79"/>
        <end position="98"/>
    </location>
</feature>
<feature type="transmembrane region" description="Helical" evidence="9">
    <location>
        <begin position="374"/>
        <end position="393"/>
    </location>
</feature>
<comment type="similarity">
    <text evidence="2">Belongs to the CPA3 antiporters (TC 2.A.63) subunit D family.</text>
</comment>
<comment type="subcellular location">
    <subcellularLocation>
        <location evidence="1">Cell membrane</location>
        <topology evidence="1">Multi-pass membrane protein</topology>
    </subcellularLocation>
    <subcellularLocation>
        <location evidence="8">Membrane</location>
        <topology evidence="8">Multi-pass membrane protein</topology>
    </subcellularLocation>
</comment>
<dbReference type="NCBIfam" id="NF005818">
    <property type="entry name" value="PRK07691.1"/>
    <property type="match status" value="1"/>
</dbReference>
<reference evidence="11 12" key="1">
    <citation type="submission" date="2018-02" db="EMBL/GenBank/DDBJ databases">
        <title>The complete genome of two Bacillus pumilus strains from Cuatro Cienegas, Coahuila, Mexico.</title>
        <authorList>
            <person name="Zarza E."/>
            <person name="Alcaraz L.D."/>
            <person name="Aguilar-Salinas B."/>
            <person name="Islas A."/>
            <person name="Olmedo-Alvarez G."/>
        </authorList>
    </citation>
    <scope>NUCLEOTIDE SEQUENCE [LARGE SCALE GENOMIC DNA]</scope>
    <source>
        <strain evidence="11 12">145</strain>
    </source>
</reference>
<dbReference type="GO" id="GO:0008137">
    <property type="term" value="F:NADH dehydrogenase (ubiquinone) activity"/>
    <property type="evidence" value="ECO:0007669"/>
    <property type="project" value="InterPro"/>
</dbReference>
<keyword evidence="7 9" id="KW-0472">Membrane</keyword>
<proteinExistence type="inferred from homology"/>
<evidence type="ECO:0000256" key="7">
    <source>
        <dbReference type="ARBA" id="ARBA00023136"/>
    </source>
</evidence>
<gene>
    <name evidence="11" type="ORF">C5695_15895</name>
</gene>
<evidence type="ECO:0000256" key="9">
    <source>
        <dbReference type="SAM" id="Phobius"/>
    </source>
</evidence>
<accession>A0AAD0HQ04</accession>
<feature type="transmembrane region" description="Helical" evidence="9">
    <location>
        <begin position="135"/>
        <end position="154"/>
    </location>
</feature>
<keyword evidence="3" id="KW-0050">Antiport</keyword>
<feature type="transmembrane region" description="Helical" evidence="9">
    <location>
        <begin position="330"/>
        <end position="353"/>
    </location>
</feature>
<feature type="domain" description="NADH:quinone oxidoreductase/Mrp antiporter transmembrane" evidence="10">
    <location>
        <begin position="131"/>
        <end position="419"/>
    </location>
</feature>
<evidence type="ECO:0000256" key="3">
    <source>
        <dbReference type="ARBA" id="ARBA00022449"/>
    </source>
</evidence>
<evidence type="ECO:0000256" key="8">
    <source>
        <dbReference type="RuleBase" id="RU000320"/>
    </source>
</evidence>
<feature type="transmembrane region" description="Helical" evidence="9">
    <location>
        <begin position="405"/>
        <end position="429"/>
    </location>
</feature>
<dbReference type="AlphaFoldDB" id="A0AAD0HQ04"/>
<dbReference type="NCBIfam" id="NF009306">
    <property type="entry name" value="PRK12663.1"/>
    <property type="match status" value="1"/>
</dbReference>
<feature type="transmembrane region" description="Helical" evidence="9">
    <location>
        <begin position="110"/>
        <end position="129"/>
    </location>
</feature>
<sequence>MISLNNLVILPILVPVLSATLLIFMNKNIMLSRGFSVFASLTAIACNLFLVQTIFTNGIQTLNLGGWKAPFGIALVADQFAALLVLTASIVGLVTVLFSFRTIGKERERLFYYSGVQFLLAGVSGAFLTGDIFNLFVFFELLLMASYMLIVLGGSKPQLRESLKYIVFNIISSALFIVGVACLYAVTGTLNMADLSVKIAESGQTGLITVISILFMIVFGLKAGIFPLYFWLPGSYHAPPAAISALFGALLTKVGLYAIARVFTLIFIHDTGFTHTFMAWLAALTVIFGVIGSIAYSDVQKIVIYNIVTAVGVILFGIAANTPASLQGAIYYLIHDMVIKGALFMLAGALLVYAGTNNLKKMGGLIQSQPLLGWMFFISALSLAGIPPLSGFVGKLKIVEGGFSAGYMTFSILVLLSSLLVLYSVMRIFMLAFWGEEQDLPRRKPSIKGMVYPGVLLVVLSLAIGLGTEFIAPYINQAAEMLSTPEKYIQAVLKE</sequence>